<comment type="similarity">
    <text evidence="4">Belongs to the NapD family.</text>
</comment>
<organism evidence="6 7">
    <name type="scientific">Tardiphaga alba</name>
    <dbReference type="NCBI Taxonomy" id="340268"/>
    <lineage>
        <taxon>Bacteria</taxon>
        <taxon>Pseudomonadati</taxon>
        <taxon>Pseudomonadota</taxon>
        <taxon>Alphaproteobacteria</taxon>
        <taxon>Hyphomicrobiales</taxon>
        <taxon>Nitrobacteraceae</taxon>
        <taxon>Tardiphaga</taxon>
    </lineage>
</organism>
<dbReference type="InterPro" id="IPR005623">
    <property type="entry name" value="Chaperone_NapD_NO3_reduct"/>
</dbReference>
<comment type="function">
    <text evidence="4">Chaperone for NapA, the catalytic subunit of the periplasmic nitrate reductase. It binds directly and specifically to the twin-arginine signal peptide of NapA, preventing premature interaction with the Tat translocase and premature export.</text>
</comment>
<evidence type="ECO:0000313" key="6">
    <source>
        <dbReference type="EMBL" id="QUS42430.1"/>
    </source>
</evidence>
<evidence type="ECO:0000256" key="1">
    <source>
        <dbReference type="ARBA" id="ARBA00004496"/>
    </source>
</evidence>
<keyword evidence="7" id="KW-1185">Reference proteome</keyword>
<name>A0ABX8AJ36_9BRAD</name>
<evidence type="ECO:0000313" key="7">
    <source>
        <dbReference type="Proteomes" id="UP000682843"/>
    </source>
</evidence>
<dbReference type="Proteomes" id="UP000682843">
    <property type="component" value="Chromosome"/>
</dbReference>
<comment type="subcellular location">
    <subcellularLocation>
        <location evidence="1 4">Cytoplasm</location>
    </subcellularLocation>
</comment>
<accession>A0ABX8AJ36</accession>
<evidence type="ECO:0000256" key="2">
    <source>
        <dbReference type="ARBA" id="ARBA00022490"/>
    </source>
</evidence>
<reference evidence="6 7" key="1">
    <citation type="submission" date="2019-02" db="EMBL/GenBank/DDBJ databases">
        <title>Emended description of the genus Rhodopseudomonas and description of Rhodopseudomonas albus sp. nov., a non-phototrophic, heavy-metal-tolerant bacterium isolated from garden soil.</title>
        <authorList>
            <person name="Bao Z."/>
            <person name="Cao W.W."/>
            <person name="Sato Y."/>
            <person name="Nishizawa T."/>
            <person name="Zhao J."/>
            <person name="Guo Y."/>
            <person name="Ohta H."/>
        </authorList>
    </citation>
    <scope>NUCLEOTIDE SEQUENCE [LARGE SCALE GENOMIC DNA]</scope>
    <source>
        <strain evidence="6 7">SK50-23</strain>
    </source>
</reference>
<dbReference type="PANTHER" id="PTHR38603">
    <property type="entry name" value="CHAPERONE NAPD"/>
    <property type="match status" value="1"/>
</dbReference>
<dbReference type="PANTHER" id="PTHR38603:SF1">
    <property type="entry name" value="CHAPERONE NAPD"/>
    <property type="match status" value="1"/>
</dbReference>
<evidence type="ECO:0000256" key="5">
    <source>
        <dbReference type="SAM" id="MobiDB-lite"/>
    </source>
</evidence>
<dbReference type="EMBL" id="CP036498">
    <property type="protein sequence ID" value="QUS42430.1"/>
    <property type="molecule type" value="Genomic_DNA"/>
</dbReference>
<comment type="subunit">
    <text evidence="4">Interacts with the cytoplasmic NapA precursor.</text>
</comment>
<dbReference type="HAMAP" id="MF_02200">
    <property type="entry name" value="NapD"/>
    <property type="match status" value="1"/>
</dbReference>
<sequence>MTRRALFTGASADASSQDHDHISSAVVSVLPVHIEAVSARLLGLPGVEIHHRSEHKLVAVLEGPGSGALGAMLAEISSWPGVLSANMVFEQRLDQDN</sequence>
<dbReference type="Gene3D" id="3.30.70.920">
    <property type="match status" value="1"/>
</dbReference>
<feature type="region of interest" description="Disordered" evidence="5">
    <location>
        <begin position="1"/>
        <end position="20"/>
    </location>
</feature>
<gene>
    <name evidence="4" type="primary">napD</name>
    <name evidence="6" type="ORF">RPMA_14925</name>
</gene>
<keyword evidence="3 4" id="KW-0143">Chaperone</keyword>
<protein>
    <recommendedName>
        <fullName evidence="4">Chaperone NapD</fullName>
    </recommendedName>
    <alternativeName>
        <fullName evidence="4">NapA signal peptide-binding chaperone NapD</fullName>
    </alternativeName>
</protein>
<proteinExistence type="inferred from homology"/>
<dbReference type="Pfam" id="PF03927">
    <property type="entry name" value="NapD"/>
    <property type="match status" value="1"/>
</dbReference>
<keyword evidence="2 4" id="KW-0963">Cytoplasm</keyword>
<evidence type="ECO:0000256" key="3">
    <source>
        <dbReference type="ARBA" id="ARBA00023186"/>
    </source>
</evidence>
<evidence type="ECO:0000256" key="4">
    <source>
        <dbReference type="HAMAP-Rule" id="MF_02200"/>
    </source>
</evidence>